<sequence length="238" mass="26314">MGSSDFAYTGCDNLEAMTKAVNYNTFLVDTVDKHLGFPGISADTRVLDFGAGSGTYADMLSERGISPECLEPDEELQHVLRSKGYKVVDYDQAQPSETEQYSLIYTFNVLEHIKNDQAAAEQLAALLRPGGKLVVYVPAMEMLYTAMDAKVGHYRRYRRTQLNRILRNAGLEIAESRYCDPLGFLATLAYKILGSADGTLDPRSVELYDRAIFPLSKALQMLTGTFVGKNVLVVATKS</sequence>
<organism evidence="1 2">
    <name type="scientific">Nocardia higoensis</name>
    <dbReference type="NCBI Taxonomy" id="228599"/>
    <lineage>
        <taxon>Bacteria</taxon>
        <taxon>Bacillati</taxon>
        <taxon>Actinomycetota</taxon>
        <taxon>Actinomycetes</taxon>
        <taxon>Mycobacteriales</taxon>
        <taxon>Nocardiaceae</taxon>
        <taxon>Nocardia</taxon>
    </lineage>
</organism>
<proteinExistence type="predicted"/>
<dbReference type="CDD" id="cd02440">
    <property type="entry name" value="AdoMet_MTases"/>
    <property type="match status" value="1"/>
</dbReference>
<dbReference type="Proteomes" id="UP000707731">
    <property type="component" value="Unassembled WGS sequence"/>
</dbReference>
<keyword evidence="1" id="KW-0489">Methyltransferase</keyword>
<dbReference type="GO" id="GO:0008168">
    <property type="term" value="F:methyltransferase activity"/>
    <property type="evidence" value="ECO:0007669"/>
    <property type="project" value="UniProtKB-KW"/>
</dbReference>
<protein>
    <submittedName>
        <fullName evidence="1">Class I SAM-dependent methyltransferase</fullName>
    </submittedName>
</protein>
<evidence type="ECO:0000313" key="1">
    <source>
        <dbReference type="EMBL" id="MBF6353989.1"/>
    </source>
</evidence>
<evidence type="ECO:0000313" key="2">
    <source>
        <dbReference type="Proteomes" id="UP000707731"/>
    </source>
</evidence>
<keyword evidence="2" id="KW-1185">Reference proteome</keyword>
<dbReference type="GO" id="GO:0032259">
    <property type="term" value="P:methylation"/>
    <property type="evidence" value="ECO:0007669"/>
    <property type="project" value="UniProtKB-KW"/>
</dbReference>
<keyword evidence="1" id="KW-0808">Transferase</keyword>
<comment type="caution">
    <text evidence="1">The sequence shown here is derived from an EMBL/GenBank/DDBJ whole genome shotgun (WGS) entry which is preliminary data.</text>
</comment>
<accession>A0ABS0D688</accession>
<dbReference type="SUPFAM" id="SSF53335">
    <property type="entry name" value="S-adenosyl-L-methionine-dependent methyltransferases"/>
    <property type="match status" value="1"/>
</dbReference>
<dbReference type="PANTHER" id="PTHR43861:SF1">
    <property type="entry name" value="TRANS-ACONITATE 2-METHYLTRANSFERASE"/>
    <property type="match status" value="1"/>
</dbReference>
<dbReference type="PANTHER" id="PTHR43861">
    <property type="entry name" value="TRANS-ACONITATE 2-METHYLTRANSFERASE-RELATED"/>
    <property type="match status" value="1"/>
</dbReference>
<dbReference type="Gene3D" id="3.40.50.150">
    <property type="entry name" value="Vaccinia Virus protein VP39"/>
    <property type="match status" value="1"/>
</dbReference>
<dbReference type="EMBL" id="JADLQN010000001">
    <property type="protein sequence ID" value="MBF6353989.1"/>
    <property type="molecule type" value="Genomic_DNA"/>
</dbReference>
<dbReference type="Pfam" id="PF13489">
    <property type="entry name" value="Methyltransf_23"/>
    <property type="match status" value="1"/>
</dbReference>
<reference evidence="1 2" key="1">
    <citation type="submission" date="2020-10" db="EMBL/GenBank/DDBJ databases">
        <title>Identification of Nocardia species via Next-generation sequencing and recognition of intraspecies genetic diversity.</title>
        <authorList>
            <person name="Li P."/>
            <person name="Li P."/>
            <person name="Lu B."/>
        </authorList>
    </citation>
    <scope>NUCLEOTIDE SEQUENCE [LARGE SCALE GENOMIC DNA]</scope>
    <source>
        <strain evidence="1 2">BJ06-0143</strain>
    </source>
</reference>
<name>A0ABS0D688_9NOCA</name>
<dbReference type="InterPro" id="IPR029063">
    <property type="entry name" value="SAM-dependent_MTases_sf"/>
</dbReference>
<dbReference type="RefSeq" id="WP_195000817.1">
    <property type="nucleotide sequence ID" value="NZ_JADLQN010000001.1"/>
</dbReference>
<gene>
    <name evidence="1" type="ORF">IU449_05395</name>
</gene>